<dbReference type="RefSeq" id="WP_340604276.1">
    <property type="nucleotide sequence ID" value="NZ_JBBMXV010000003.1"/>
</dbReference>
<proteinExistence type="predicted"/>
<keyword evidence="2" id="KW-1185">Reference proteome</keyword>
<dbReference type="SUPFAM" id="SSF46785">
    <property type="entry name" value="Winged helix' DNA-binding domain"/>
    <property type="match status" value="1"/>
</dbReference>
<comment type="caution">
    <text evidence="1">The sequence shown here is derived from an EMBL/GenBank/DDBJ whole genome shotgun (WGS) entry which is preliminary data.</text>
</comment>
<dbReference type="AlphaFoldDB" id="A0ABD5V3X3"/>
<evidence type="ECO:0000313" key="1">
    <source>
        <dbReference type="EMBL" id="MFC6905749.1"/>
    </source>
</evidence>
<dbReference type="Proteomes" id="UP001596312">
    <property type="component" value="Unassembled WGS sequence"/>
</dbReference>
<gene>
    <name evidence="1" type="ORF">ACFQGH_11140</name>
</gene>
<reference evidence="1 2" key="1">
    <citation type="journal article" date="2019" name="Int. J. Syst. Evol. Microbiol.">
        <title>The Global Catalogue of Microorganisms (GCM) 10K type strain sequencing project: providing services to taxonomists for standard genome sequencing and annotation.</title>
        <authorList>
            <consortium name="The Broad Institute Genomics Platform"/>
            <consortium name="The Broad Institute Genome Sequencing Center for Infectious Disease"/>
            <person name="Wu L."/>
            <person name="Ma J."/>
        </authorList>
    </citation>
    <scope>NUCLEOTIDE SEQUENCE [LARGE SCALE GENOMIC DNA]</scope>
    <source>
        <strain evidence="1 2">CGMCC 1.3240</strain>
    </source>
</reference>
<evidence type="ECO:0000313" key="2">
    <source>
        <dbReference type="Proteomes" id="UP001596312"/>
    </source>
</evidence>
<protein>
    <submittedName>
        <fullName evidence="1">ArsR family transcriptional regulator</fullName>
    </submittedName>
</protein>
<sequence>MVSDQKTVIADLPPSSKLVYYVLKNEGEMTKRQIIAESRLSEQTTRLGLERLESSNIVVRETANTSEKPRGVYSLV</sequence>
<dbReference type="InterPro" id="IPR036390">
    <property type="entry name" value="WH_DNA-bd_sf"/>
</dbReference>
<name>A0ABD5V3X3_9EURY</name>
<dbReference type="EMBL" id="JBHSXQ010000003">
    <property type="protein sequence ID" value="MFC6905749.1"/>
    <property type="molecule type" value="Genomic_DNA"/>
</dbReference>
<organism evidence="1 2">
    <name type="scientific">Halalkalicoccus tibetensis</name>
    <dbReference type="NCBI Taxonomy" id="175632"/>
    <lineage>
        <taxon>Archaea</taxon>
        <taxon>Methanobacteriati</taxon>
        <taxon>Methanobacteriota</taxon>
        <taxon>Stenosarchaea group</taxon>
        <taxon>Halobacteria</taxon>
        <taxon>Halobacteriales</taxon>
        <taxon>Halococcaceae</taxon>
        <taxon>Halalkalicoccus</taxon>
    </lineage>
</organism>
<accession>A0ABD5V3X3</accession>